<comment type="caution">
    <text evidence="6">Lacks conserved residue(s) required for the propagation of feature annotation.</text>
</comment>
<name>A0AAU8L1N9_HALDU</name>
<evidence type="ECO:0000256" key="4">
    <source>
        <dbReference type="ARBA" id="ARBA00022837"/>
    </source>
</evidence>
<dbReference type="CDD" id="cd07066">
    <property type="entry name" value="CRD_FZ"/>
    <property type="match status" value="1"/>
</dbReference>
<evidence type="ECO:0000259" key="8">
    <source>
        <dbReference type="PROSITE" id="PS50038"/>
    </source>
</evidence>
<feature type="domain" description="FZ" evidence="8">
    <location>
        <begin position="24"/>
        <end position="153"/>
    </location>
</feature>
<dbReference type="PANTHER" id="PTHR11309">
    <property type="entry name" value="FRIZZLED"/>
    <property type="match status" value="1"/>
</dbReference>
<dbReference type="InterPro" id="IPR036790">
    <property type="entry name" value="Frizzled_dom_sf"/>
</dbReference>
<dbReference type="InterPro" id="IPR020067">
    <property type="entry name" value="Frizzled_dom"/>
</dbReference>
<keyword evidence="2 7" id="KW-0732">Signal</keyword>
<evidence type="ECO:0000313" key="9">
    <source>
        <dbReference type="EMBL" id="XCN28598.1"/>
    </source>
</evidence>
<dbReference type="EMBL" id="PP971932">
    <property type="protein sequence ID" value="XCN28598.1"/>
    <property type="molecule type" value="mRNA"/>
</dbReference>
<feature type="disulfide bond" evidence="6">
    <location>
        <begin position="114"/>
        <end position="138"/>
    </location>
</feature>
<keyword evidence="4" id="KW-0106">Calcium</keyword>
<dbReference type="SUPFAM" id="SSF141072">
    <property type="entry name" value="CalX-like"/>
    <property type="match status" value="3"/>
</dbReference>
<dbReference type="GO" id="GO:0042813">
    <property type="term" value="F:Wnt receptor activity"/>
    <property type="evidence" value="ECO:0007669"/>
    <property type="project" value="TreeGrafter"/>
</dbReference>
<keyword evidence="5 6" id="KW-1015">Disulfide bond</keyword>
<dbReference type="AlphaFoldDB" id="A0AAU8L1N9"/>
<keyword evidence="3" id="KW-0677">Repeat</keyword>
<dbReference type="PANTHER" id="PTHR11309:SF47">
    <property type="entry name" value="FRIZZLED"/>
    <property type="match status" value="1"/>
</dbReference>
<evidence type="ECO:0000256" key="5">
    <source>
        <dbReference type="ARBA" id="ARBA00023157"/>
    </source>
</evidence>
<accession>A0AAU8L1N9</accession>
<feature type="signal peptide" evidence="7">
    <location>
        <begin position="1"/>
        <end position="24"/>
    </location>
</feature>
<proteinExistence type="evidence at transcript level"/>
<reference evidence="9" key="1">
    <citation type="submission" date="2024-06" db="EMBL/GenBank/DDBJ databases">
        <authorList>
            <person name="Mikhailov K."/>
            <person name="Kravchuk O."/>
            <person name="Lyupina Y."/>
            <person name="Adameyko K."/>
        </authorList>
    </citation>
    <scope>NUCLEOTIDE SEQUENCE</scope>
</reference>
<sequence length="752" mass="80781">MQDNRHSQAIIVLLAAVALGHSASQEIECRPRSSKGFCANFAQNVPFYAVPNFRGGSVMSEIEQELGSYKNLVSSGCSNALGHFLCSYYYPPCYQLNFGNTLKTLRLPPCQELCHYVRSSCEPVMARYRRSWPAHLDCSQFPSVCETNLCFPSSNSLQKHQSMQPLSVPGTFVFRYQKGRSFRINDENMVSISVGGRSSATVSEGQAIAVNIALDRPAQYGTTVYVTLDTVEQSARSADYQPGPYTASFYPGQTTTTVFIPTINDEIAENSEAFQISISSINSTHSNIVSCSDTLTVVIADDHDVVTCGFSDTIFESIEGQHSLLTLICTDEHEINFTLQVQTQGVTAVEGEDYSPGPYSVKFEAGQQQAILAIPTVDNSVAELVETFTARIVGSDQMAKVVFGGEAEVSIQDNDVTKCRLAAQNSSTLEGTTASVVVECQGQYDFDCNLQITVVGGSATGADYQLPQLVTLRAGSEQTSFDVVVLSDGIEDDGETVAVCIESIDQPALVLVNESRPSFITIKESTKIFCHEVPQNVSVFEGESARVVVTCSGSLNKDFNLFLDTKDGSATALWKEVSSRGTHGLSCRSSEGRHSRHAAINGIIHRTLSAAGVPSRLEPPGLSRSDGKRPDGVSLVPWSAGRPLVWDATCADTFASSLRGHATRGAGCVAEQAEGRKAGKYAHLAPAYLFQAIAIETSGAIGPSSRSFLKELGRRVAAESGDRRAGSYLLQRLAVAIQRGNAAAVLGCAARS</sequence>
<evidence type="ECO:0000256" key="7">
    <source>
        <dbReference type="SAM" id="SignalP"/>
    </source>
</evidence>
<dbReference type="PROSITE" id="PS50038">
    <property type="entry name" value="FZ"/>
    <property type="match status" value="1"/>
</dbReference>
<dbReference type="InterPro" id="IPR003644">
    <property type="entry name" value="Calx_beta"/>
</dbReference>
<dbReference type="GO" id="GO:0017147">
    <property type="term" value="F:Wnt-protein binding"/>
    <property type="evidence" value="ECO:0007669"/>
    <property type="project" value="TreeGrafter"/>
</dbReference>
<dbReference type="Gene3D" id="1.10.2000.10">
    <property type="entry name" value="Frizzled cysteine-rich domain"/>
    <property type="match status" value="1"/>
</dbReference>
<dbReference type="Gene3D" id="2.60.40.2030">
    <property type="match status" value="2"/>
</dbReference>
<dbReference type="GO" id="GO:0035567">
    <property type="term" value="P:non-canonical Wnt signaling pathway"/>
    <property type="evidence" value="ECO:0007669"/>
    <property type="project" value="TreeGrafter"/>
</dbReference>
<dbReference type="InterPro" id="IPR015526">
    <property type="entry name" value="Frizzled/SFRP"/>
</dbReference>
<evidence type="ECO:0000256" key="2">
    <source>
        <dbReference type="ARBA" id="ARBA00022729"/>
    </source>
</evidence>
<dbReference type="Pfam" id="PF01392">
    <property type="entry name" value="Fz"/>
    <property type="match status" value="1"/>
</dbReference>
<protein>
    <submittedName>
        <fullName evidence="9">SFRPb</fullName>
    </submittedName>
</protein>
<feature type="chain" id="PRO_5043650219" evidence="7">
    <location>
        <begin position="25"/>
        <end position="752"/>
    </location>
</feature>
<organism evidence="9">
    <name type="scientific">Halisarca dujardinii</name>
    <name type="common">Dujardin's slime sponge</name>
    <dbReference type="NCBI Taxonomy" id="2583056"/>
    <lineage>
        <taxon>Eukaryota</taxon>
        <taxon>Metazoa</taxon>
        <taxon>Porifera</taxon>
        <taxon>Demospongiae</taxon>
        <taxon>Verongimorpha</taxon>
        <taxon>Chondrillida</taxon>
        <taxon>Halisarcidae</taxon>
        <taxon>Halisarca</taxon>
    </lineage>
</organism>
<dbReference type="SMART" id="SM00237">
    <property type="entry name" value="Calx_beta"/>
    <property type="match status" value="2"/>
</dbReference>
<dbReference type="GO" id="GO:0060070">
    <property type="term" value="P:canonical Wnt signaling pathway"/>
    <property type="evidence" value="ECO:0007669"/>
    <property type="project" value="TreeGrafter"/>
</dbReference>
<dbReference type="Pfam" id="PF03160">
    <property type="entry name" value="Calx-beta"/>
    <property type="match status" value="2"/>
</dbReference>
<evidence type="ECO:0000256" key="3">
    <source>
        <dbReference type="ARBA" id="ARBA00022737"/>
    </source>
</evidence>
<dbReference type="GO" id="GO:0005886">
    <property type="term" value="C:plasma membrane"/>
    <property type="evidence" value="ECO:0007669"/>
    <property type="project" value="TreeGrafter"/>
</dbReference>
<evidence type="ECO:0000256" key="1">
    <source>
        <dbReference type="ARBA" id="ARBA00022473"/>
    </source>
</evidence>
<dbReference type="SUPFAM" id="SSF63501">
    <property type="entry name" value="Frizzled cysteine-rich domain"/>
    <property type="match status" value="1"/>
</dbReference>
<dbReference type="InterPro" id="IPR038081">
    <property type="entry name" value="CalX-like_sf"/>
</dbReference>
<evidence type="ECO:0000256" key="6">
    <source>
        <dbReference type="PROSITE-ProRule" id="PRU00090"/>
    </source>
</evidence>
<keyword evidence="1" id="KW-0217">Developmental protein</keyword>
<dbReference type="SMART" id="SM00063">
    <property type="entry name" value="FRI"/>
    <property type="match status" value="1"/>
</dbReference>